<evidence type="ECO:0000256" key="1">
    <source>
        <dbReference type="SAM" id="MobiDB-lite"/>
    </source>
</evidence>
<feature type="compositionally biased region" description="Basic and acidic residues" evidence="1">
    <location>
        <begin position="274"/>
        <end position="290"/>
    </location>
</feature>
<feature type="region of interest" description="Disordered" evidence="1">
    <location>
        <begin position="140"/>
        <end position="381"/>
    </location>
</feature>
<feature type="domain" description="DUF8135" evidence="2">
    <location>
        <begin position="87"/>
        <end position="130"/>
    </location>
</feature>
<evidence type="ECO:0000259" key="2">
    <source>
        <dbReference type="Pfam" id="PF26456"/>
    </source>
</evidence>
<dbReference type="RefSeq" id="WP_211312264.1">
    <property type="nucleotide sequence ID" value="NZ_BAAABL010000068.1"/>
</dbReference>
<evidence type="ECO:0000313" key="3">
    <source>
        <dbReference type="EMBL" id="GAA0308878.1"/>
    </source>
</evidence>
<name>A0AAV3SAI3_9EURY</name>
<reference evidence="3 4" key="1">
    <citation type="journal article" date="2019" name="Int. J. Syst. Evol. Microbiol.">
        <title>The Global Catalogue of Microorganisms (GCM) 10K type strain sequencing project: providing services to taxonomists for standard genome sequencing and annotation.</title>
        <authorList>
            <consortium name="The Broad Institute Genomics Platform"/>
            <consortium name="The Broad Institute Genome Sequencing Center for Infectious Disease"/>
            <person name="Wu L."/>
            <person name="Ma J."/>
        </authorList>
    </citation>
    <scope>NUCLEOTIDE SEQUENCE [LARGE SCALE GENOMIC DNA]</scope>
    <source>
        <strain evidence="3 4">JCM 16330</strain>
    </source>
</reference>
<dbReference type="Proteomes" id="UP001500837">
    <property type="component" value="Unassembled WGS sequence"/>
</dbReference>
<dbReference type="AlphaFoldDB" id="A0AAV3SAI3"/>
<gene>
    <name evidence="3" type="ORF">GCM10009066_23060</name>
</gene>
<dbReference type="EMBL" id="BAAABL010000068">
    <property type="protein sequence ID" value="GAA0308878.1"/>
    <property type="molecule type" value="Genomic_DNA"/>
</dbReference>
<feature type="compositionally biased region" description="Acidic residues" evidence="1">
    <location>
        <begin position="351"/>
        <end position="381"/>
    </location>
</feature>
<feature type="region of interest" description="Disordered" evidence="1">
    <location>
        <begin position="1"/>
        <end position="63"/>
    </location>
</feature>
<dbReference type="Pfam" id="PF26456">
    <property type="entry name" value="DUF8135"/>
    <property type="match status" value="1"/>
</dbReference>
<comment type="caution">
    <text evidence="3">The sequence shown here is derived from an EMBL/GenBank/DDBJ whole genome shotgun (WGS) entry which is preliminary data.</text>
</comment>
<proteinExistence type="predicted"/>
<feature type="compositionally biased region" description="Acidic residues" evidence="1">
    <location>
        <begin position="214"/>
        <end position="232"/>
    </location>
</feature>
<keyword evidence="4" id="KW-1185">Reference proteome</keyword>
<feature type="compositionally biased region" description="Acidic residues" evidence="1">
    <location>
        <begin position="32"/>
        <end position="53"/>
    </location>
</feature>
<feature type="compositionally biased region" description="Basic and acidic residues" evidence="1">
    <location>
        <begin position="318"/>
        <end position="330"/>
    </location>
</feature>
<feature type="compositionally biased region" description="Low complexity" evidence="1">
    <location>
        <begin position="247"/>
        <end position="262"/>
    </location>
</feature>
<evidence type="ECO:0000313" key="4">
    <source>
        <dbReference type="Proteomes" id="UP001500837"/>
    </source>
</evidence>
<organism evidence="3 4">
    <name type="scientific">Halarchaeum salinum</name>
    <dbReference type="NCBI Taxonomy" id="489912"/>
    <lineage>
        <taxon>Archaea</taxon>
        <taxon>Methanobacteriati</taxon>
        <taxon>Methanobacteriota</taxon>
        <taxon>Stenosarchaea group</taxon>
        <taxon>Halobacteria</taxon>
        <taxon>Halobacteriales</taxon>
        <taxon>Halobacteriaceae</taxon>
    </lineage>
</organism>
<protein>
    <recommendedName>
        <fullName evidence="2">DUF8135 domain-containing protein</fullName>
    </recommendedName>
</protein>
<sequence>MSDDESADDETRPGGSGATDLSPPEERGLPSFDEEDEVDETDIDDDLFEEMDVEGSPGDAGAWEALTEGEVATESPEDIDGEVRTISDRTCHGCRFFADPPETACTHSGTEINRVVDTDHFEVVDCPMVVTAIDVATDETADGRLDSPETGDVDDAEVGAIDQGSTDESADPVDDTNGLIDIRDTTADDTAGDATAADAPESVDSGKSGGEPAAPDESEGDAADDLPDESDEDIHAVDEPSDGGSLTGDETSTASDGTTSGSEDGDDGFADPADSTRNDVDESDAERESDTVDGADDPADMDDLRDVADGEDVDEPGEERVEVERDRDDATDPADTASDSAGESVAPDEISWGDDDADDDDPDGDADEDDDLSIGWANDDE</sequence>
<feature type="compositionally biased region" description="Low complexity" evidence="1">
    <location>
        <begin position="188"/>
        <end position="199"/>
    </location>
</feature>
<feature type="compositionally biased region" description="Acidic residues" evidence="1">
    <location>
        <begin position="291"/>
        <end position="301"/>
    </location>
</feature>
<accession>A0AAV3SAI3</accession>
<dbReference type="InterPro" id="IPR058448">
    <property type="entry name" value="DUF8135"/>
</dbReference>